<dbReference type="InterPro" id="IPR024079">
    <property type="entry name" value="MetalloPept_cat_dom_sf"/>
</dbReference>
<dbReference type="GO" id="GO:0006508">
    <property type="term" value="P:proteolysis"/>
    <property type="evidence" value="ECO:0007669"/>
    <property type="project" value="UniProtKB-KW"/>
</dbReference>
<feature type="active site" evidence="9">
    <location>
        <position position="205"/>
    </location>
</feature>
<dbReference type="GO" id="GO:0004222">
    <property type="term" value="F:metalloendopeptidase activity"/>
    <property type="evidence" value="ECO:0007669"/>
    <property type="project" value="UniProtKB-UniRule"/>
</dbReference>
<proteinExistence type="predicted"/>
<evidence type="ECO:0000256" key="7">
    <source>
        <dbReference type="ARBA" id="ARBA00023049"/>
    </source>
</evidence>
<dbReference type="SMART" id="SM00235">
    <property type="entry name" value="ZnMc"/>
    <property type="match status" value="1"/>
</dbReference>
<dbReference type="Pfam" id="PF01400">
    <property type="entry name" value="Astacin"/>
    <property type="match status" value="1"/>
</dbReference>
<dbReference type="Gene3D" id="3.40.390.10">
    <property type="entry name" value="Collagenase (Catalytic Domain)"/>
    <property type="match status" value="1"/>
</dbReference>
<evidence type="ECO:0000313" key="15">
    <source>
        <dbReference type="Proteomes" id="UP000887567"/>
    </source>
</evidence>
<keyword evidence="6 9" id="KW-0862">Zinc</keyword>
<evidence type="ECO:0000259" key="12">
    <source>
        <dbReference type="PROSITE" id="PS51670"/>
    </source>
</evidence>
<dbReference type="CDD" id="cd04280">
    <property type="entry name" value="ZnMc_astacin_like"/>
    <property type="match status" value="1"/>
</dbReference>
<evidence type="ECO:0000256" key="1">
    <source>
        <dbReference type="ARBA" id="ARBA00002657"/>
    </source>
</evidence>
<name>A0A913XX30_EXADI</name>
<evidence type="ECO:0000256" key="3">
    <source>
        <dbReference type="ARBA" id="ARBA00022670"/>
    </source>
</evidence>
<dbReference type="PRINTS" id="PR00480">
    <property type="entry name" value="ASTACIN"/>
</dbReference>
<organism evidence="14 15">
    <name type="scientific">Exaiptasia diaphana</name>
    <name type="common">Tropical sea anemone</name>
    <name type="synonym">Aiptasia pulchella</name>
    <dbReference type="NCBI Taxonomy" id="2652724"/>
    <lineage>
        <taxon>Eukaryota</taxon>
        <taxon>Metazoa</taxon>
        <taxon>Cnidaria</taxon>
        <taxon>Anthozoa</taxon>
        <taxon>Hexacorallia</taxon>
        <taxon>Actiniaria</taxon>
        <taxon>Aiptasiidae</taxon>
        <taxon>Exaiptasia</taxon>
    </lineage>
</organism>
<feature type="region of interest" description="Disordered" evidence="11">
    <location>
        <begin position="95"/>
        <end position="115"/>
    </location>
</feature>
<sequence>MDSRYLLKHISQAFILSIVFKMILCVPVLDKTKVSSGDNRETKGIFDIILNVNSKRNAGHPGDGIVGSISDSVELFQADIVMTKNIKKALNQGGTDEIDFKPQRRQKRATSSDDVKKWPVVKGSRQVPFVIESSINGPVKKVIEDAMKHWTTNVPCITFVQRTNQKDYISFFAGDGCFSWTGRIGGKQGVSMGSGCEIMGIAAHEIGHVLGFWHEQSRPDRDNYVTILWNNIKPGKELEFKKIINSGTDDLGVSYDYNSLMHYGPKYFSRSESLNTMVKRDGSIDFGKATALSPNDIEQARLMYCPGTNACASLYKDNHVHCPAWARLGYCKHTYKKYMDISCKKSCVCGII</sequence>
<evidence type="ECO:0000256" key="10">
    <source>
        <dbReference type="RuleBase" id="RU361183"/>
    </source>
</evidence>
<evidence type="ECO:0000259" key="13">
    <source>
        <dbReference type="PROSITE" id="PS51864"/>
    </source>
</evidence>
<dbReference type="InterPro" id="IPR001506">
    <property type="entry name" value="Peptidase_M12A"/>
</dbReference>
<reference evidence="14" key="1">
    <citation type="submission" date="2022-11" db="UniProtKB">
        <authorList>
            <consortium name="EnsemblMetazoa"/>
        </authorList>
    </citation>
    <scope>IDENTIFICATION</scope>
</reference>
<dbReference type="PANTHER" id="PTHR10127:SF780">
    <property type="entry name" value="METALLOENDOPEPTIDASE"/>
    <property type="match status" value="1"/>
</dbReference>
<dbReference type="KEGG" id="epa:110248951"/>
<dbReference type="Proteomes" id="UP000887567">
    <property type="component" value="Unplaced"/>
</dbReference>
<keyword evidence="2" id="KW-0800">Toxin</keyword>
<evidence type="ECO:0000256" key="4">
    <source>
        <dbReference type="ARBA" id="ARBA00022723"/>
    </source>
</evidence>
<evidence type="ECO:0000256" key="11">
    <source>
        <dbReference type="SAM" id="MobiDB-lite"/>
    </source>
</evidence>
<dbReference type="EC" id="3.4.24.-" evidence="10"/>
<keyword evidence="5 9" id="KW-0378">Hydrolase</keyword>
<evidence type="ECO:0000256" key="2">
    <source>
        <dbReference type="ARBA" id="ARBA00022656"/>
    </source>
</evidence>
<dbReference type="InterPro" id="IPR006026">
    <property type="entry name" value="Peptidase_Metallo"/>
</dbReference>
<dbReference type="InterPro" id="IPR003582">
    <property type="entry name" value="ShKT_dom"/>
</dbReference>
<dbReference type="AlphaFoldDB" id="A0A913XX30"/>
<dbReference type="EnsemblMetazoa" id="XM_021055524.2">
    <property type="protein sequence ID" value="XP_020911183.1"/>
    <property type="gene ID" value="LOC110248951"/>
</dbReference>
<keyword evidence="15" id="KW-1185">Reference proteome</keyword>
<dbReference type="GO" id="GO:0090729">
    <property type="term" value="F:toxin activity"/>
    <property type="evidence" value="ECO:0007669"/>
    <property type="project" value="UniProtKB-KW"/>
</dbReference>
<dbReference type="OrthoDB" id="291007at2759"/>
<dbReference type="PROSITE" id="PS51670">
    <property type="entry name" value="SHKT"/>
    <property type="match status" value="1"/>
</dbReference>
<comment type="caution">
    <text evidence="8">Lacks conserved residue(s) required for the propagation of feature annotation.</text>
</comment>
<comment type="function">
    <text evidence="1">Metalloprotease.</text>
</comment>
<comment type="cofactor">
    <cofactor evidence="9 10">
        <name>Zn(2+)</name>
        <dbReference type="ChEBI" id="CHEBI:29105"/>
    </cofactor>
    <text evidence="9 10">Binds 1 zinc ion per subunit.</text>
</comment>
<evidence type="ECO:0000256" key="6">
    <source>
        <dbReference type="ARBA" id="ARBA00022833"/>
    </source>
</evidence>
<feature type="domain" description="Peptidase M12A" evidence="13">
    <location>
        <begin position="108"/>
        <end position="306"/>
    </location>
</feature>
<feature type="binding site" evidence="9">
    <location>
        <position position="204"/>
    </location>
    <ligand>
        <name>Zn(2+)</name>
        <dbReference type="ChEBI" id="CHEBI:29105"/>
        <note>catalytic</note>
    </ligand>
</feature>
<keyword evidence="7 9" id="KW-0482">Metalloprotease</keyword>
<dbReference type="GeneID" id="110248951"/>
<dbReference type="PROSITE" id="PS51864">
    <property type="entry name" value="ASTACIN"/>
    <property type="match status" value="1"/>
</dbReference>
<accession>A0A913XX30</accession>
<feature type="binding site" evidence="9">
    <location>
        <position position="208"/>
    </location>
    <ligand>
        <name>Zn(2+)</name>
        <dbReference type="ChEBI" id="CHEBI:29105"/>
        <note>catalytic</note>
    </ligand>
</feature>
<feature type="domain" description="ShKT" evidence="12">
    <location>
        <begin position="313"/>
        <end position="349"/>
    </location>
</feature>
<evidence type="ECO:0000313" key="14">
    <source>
        <dbReference type="EnsemblMetazoa" id="XP_020911183.1"/>
    </source>
</evidence>
<dbReference type="PANTHER" id="PTHR10127">
    <property type="entry name" value="DISCOIDIN, CUB, EGF, LAMININ , AND ZINC METALLOPROTEASE DOMAIN CONTAINING"/>
    <property type="match status" value="1"/>
</dbReference>
<dbReference type="RefSeq" id="XP_020911183.1">
    <property type="nucleotide sequence ID" value="XM_021055524.2"/>
</dbReference>
<dbReference type="FunFam" id="3.40.390.10:FF:000097">
    <property type="entry name" value="Metalloendopeptidase"/>
    <property type="match status" value="1"/>
</dbReference>
<dbReference type="OMA" id="FAMIMEA"/>
<dbReference type="GO" id="GO:0008270">
    <property type="term" value="F:zinc ion binding"/>
    <property type="evidence" value="ECO:0007669"/>
    <property type="project" value="UniProtKB-UniRule"/>
</dbReference>
<dbReference type="SMART" id="SM00254">
    <property type="entry name" value="ShKT"/>
    <property type="match status" value="1"/>
</dbReference>
<protein>
    <recommendedName>
        <fullName evidence="10">Metalloendopeptidase</fullName>
        <ecNumber evidence="10">3.4.24.-</ecNumber>
    </recommendedName>
</protein>
<keyword evidence="4 9" id="KW-0479">Metal-binding</keyword>
<evidence type="ECO:0000256" key="9">
    <source>
        <dbReference type="PROSITE-ProRule" id="PRU01211"/>
    </source>
</evidence>
<evidence type="ECO:0000256" key="5">
    <source>
        <dbReference type="ARBA" id="ARBA00022801"/>
    </source>
</evidence>
<dbReference type="InterPro" id="IPR034035">
    <property type="entry name" value="Astacin-like_dom"/>
</dbReference>
<dbReference type="SUPFAM" id="SSF55486">
    <property type="entry name" value="Metalloproteases ('zincins'), catalytic domain"/>
    <property type="match status" value="1"/>
</dbReference>
<keyword evidence="3 9" id="KW-0645">Protease</keyword>
<feature type="binding site" evidence="9">
    <location>
        <position position="214"/>
    </location>
    <ligand>
        <name>Zn(2+)</name>
        <dbReference type="ChEBI" id="CHEBI:29105"/>
        <note>catalytic</note>
    </ligand>
</feature>
<dbReference type="Pfam" id="PF01549">
    <property type="entry name" value="ShK"/>
    <property type="match status" value="1"/>
</dbReference>
<evidence type="ECO:0000256" key="8">
    <source>
        <dbReference type="PROSITE-ProRule" id="PRU01005"/>
    </source>
</evidence>